<evidence type="ECO:0000313" key="1">
    <source>
        <dbReference type="EMBL" id="PLW12029.1"/>
    </source>
</evidence>
<keyword evidence="2" id="KW-1185">Reference proteome</keyword>
<protein>
    <submittedName>
        <fullName evidence="1">Uncharacterized protein</fullName>
    </submittedName>
</protein>
<organism evidence="1 2">
    <name type="scientific">Puccinia coronata f. sp. avenae</name>
    <dbReference type="NCBI Taxonomy" id="200324"/>
    <lineage>
        <taxon>Eukaryota</taxon>
        <taxon>Fungi</taxon>
        <taxon>Dikarya</taxon>
        <taxon>Basidiomycota</taxon>
        <taxon>Pucciniomycotina</taxon>
        <taxon>Pucciniomycetes</taxon>
        <taxon>Pucciniales</taxon>
        <taxon>Pucciniaceae</taxon>
        <taxon>Puccinia</taxon>
    </lineage>
</organism>
<name>A0A2N5SFM8_9BASI</name>
<proteinExistence type="predicted"/>
<dbReference type="Proteomes" id="UP000235388">
    <property type="component" value="Unassembled WGS sequence"/>
</dbReference>
<dbReference type="AlphaFoldDB" id="A0A2N5SFM8"/>
<sequence length="142" mass="15954">MIHTYLLLEPVCCDIYVRCSLKRGRVVRSYKRLPKGTPQCILVLLAAIRQAVHQSSKAILLGHSSLSQLGNSLFSPVPPVGTSPPTSRIVNVSRFLEFLGKQQRLTARPNQHRQSYSFRHRPVPTHHHSPAPYQSSLALQLI</sequence>
<accession>A0A2N5SFM8</accession>
<gene>
    <name evidence="1" type="ORF">PCANC_20451</name>
</gene>
<dbReference type="EMBL" id="PGCJ01000996">
    <property type="protein sequence ID" value="PLW12029.1"/>
    <property type="molecule type" value="Genomic_DNA"/>
</dbReference>
<evidence type="ECO:0000313" key="2">
    <source>
        <dbReference type="Proteomes" id="UP000235388"/>
    </source>
</evidence>
<comment type="caution">
    <text evidence="1">The sequence shown here is derived from an EMBL/GenBank/DDBJ whole genome shotgun (WGS) entry which is preliminary data.</text>
</comment>
<reference evidence="1 2" key="1">
    <citation type="submission" date="2017-11" db="EMBL/GenBank/DDBJ databases">
        <title>De novo assembly and phasing of dikaryotic genomes from two isolates of Puccinia coronata f. sp. avenae, the causal agent of oat crown rust.</title>
        <authorList>
            <person name="Miller M.E."/>
            <person name="Zhang Y."/>
            <person name="Omidvar V."/>
            <person name="Sperschneider J."/>
            <person name="Schwessinger B."/>
            <person name="Raley C."/>
            <person name="Palmer J.M."/>
            <person name="Garnica D."/>
            <person name="Upadhyaya N."/>
            <person name="Rathjen J."/>
            <person name="Taylor J.M."/>
            <person name="Park R.F."/>
            <person name="Dodds P.N."/>
            <person name="Hirsch C.D."/>
            <person name="Kianian S.F."/>
            <person name="Figueroa M."/>
        </authorList>
    </citation>
    <scope>NUCLEOTIDE SEQUENCE [LARGE SCALE GENOMIC DNA]</scope>
    <source>
        <strain evidence="1">12NC29</strain>
    </source>
</reference>